<organism evidence="1 2">
    <name type="scientific">Tetrabaena socialis</name>
    <dbReference type="NCBI Taxonomy" id="47790"/>
    <lineage>
        <taxon>Eukaryota</taxon>
        <taxon>Viridiplantae</taxon>
        <taxon>Chlorophyta</taxon>
        <taxon>core chlorophytes</taxon>
        <taxon>Chlorophyceae</taxon>
        <taxon>CS clade</taxon>
        <taxon>Chlamydomonadales</taxon>
        <taxon>Tetrabaenaceae</taxon>
        <taxon>Tetrabaena</taxon>
    </lineage>
</organism>
<keyword evidence="2" id="KW-1185">Reference proteome</keyword>
<protein>
    <recommendedName>
        <fullName evidence="3">Apple domain-containing protein</fullName>
    </recommendedName>
</protein>
<dbReference type="PROSITE" id="PS51257">
    <property type="entry name" value="PROKAR_LIPOPROTEIN"/>
    <property type="match status" value="1"/>
</dbReference>
<comment type="caution">
    <text evidence="1">The sequence shown here is derived from an EMBL/GenBank/DDBJ whole genome shotgun (WGS) entry which is preliminary data.</text>
</comment>
<dbReference type="Proteomes" id="UP000236333">
    <property type="component" value="Unassembled WGS sequence"/>
</dbReference>
<reference evidence="1 2" key="1">
    <citation type="journal article" date="2017" name="Mol. Biol. Evol.">
        <title>The 4-celled Tetrabaena socialis nuclear genome reveals the essential components for genetic control of cell number at the origin of multicellularity in the volvocine lineage.</title>
        <authorList>
            <person name="Featherston J."/>
            <person name="Arakaki Y."/>
            <person name="Hanschen E.R."/>
            <person name="Ferris P.J."/>
            <person name="Michod R.E."/>
            <person name="Olson B.J.S.C."/>
            <person name="Nozaki H."/>
            <person name="Durand P.M."/>
        </authorList>
    </citation>
    <scope>NUCLEOTIDE SEQUENCE [LARGE SCALE GENOMIC DNA]</scope>
    <source>
        <strain evidence="1 2">NIES-571</strain>
    </source>
</reference>
<proteinExistence type="predicted"/>
<accession>A0A2J7ZV41</accession>
<sequence>MRVDLASTPTSCTLTASSCPAITGYTVAAPDTDHAGDDIGQVSSVPDATAKCNADATCLGFNSDGYYKRRLSPLRYLFGSCLYTKLITSSFVQLLQTAASGCAEFSGYTGTLHSDHNGDDIQCPADVTAASIANMCSQDDNCKAFNYFYSNGRWFGCVKKVASPISQVSGFDNMCFYTKTAISG</sequence>
<evidence type="ECO:0008006" key="3">
    <source>
        <dbReference type="Google" id="ProtNLM"/>
    </source>
</evidence>
<name>A0A2J7ZV41_9CHLO</name>
<dbReference type="EMBL" id="PGGS01000420">
    <property type="protein sequence ID" value="PNH04132.1"/>
    <property type="molecule type" value="Genomic_DNA"/>
</dbReference>
<dbReference type="InterPro" id="IPR038415">
    <property type="entry name" value="Pilin_PilX-like_sf"/>
</dbReference>
<evidence type="ECO:0000313" key="2">
    <source>
        <dbReference type="Proteomes" id="UP000236333"/>
    </source>
</evidence>
<dbReference type="Gene3D" id="3.30.540.20">
    <property type="match status" value="1"/>
</dbReference>
<evidence type="ECO:0000313" key="1">
    <source>
        <dbReference type="EMBL" id="PNH04132.1"/>
    </source>
</evidence>
<gene>
    <name evidence="1" type="ORF">TSOC_009740</name>
</gene>
<dbReference type="AlphaFoldDB" id="A0A2J7ZV41"/>